<name>A0A164A5U3_9BRAD</name>
<dbReference type="Pfam" id="PF13458">
    <property type="entry name" value="Peripla_BP_6"/>
    <property type="match status" value="1"/>
</dbReference>
<accession>A0A164A5U3</accession>
<keyword evidence="4" id="KW-0029">Amino-acid transport</keyword>
<protein>
    <recommendedName>
        <fullName evidence="6">Leucine-binding protein domain-containing protein</fullName>
    </recommendedName>
</protein>
<evidence type="ECO:0000256" key="2">
    <source>
        <dbReference type="ARBA" id="ARBA00022448"/>
    </source>
</evidence>
<proteinExistence type="inferred from homology"/>
<feature type="domain" description="Leucine-binding protein" evidence="6">
    <location>
        <begin position="29"/>
        <end position="361"/>
    </location>
</feature>
<reference evidence="7 8" key="1">
    <citation type="submission" date="2016-03" db="EMBL/GenBank/DDBJ databases">
        <title>Microsymbionts genomes from the relict species Vavilovia formosa (Stev.) Fed.</title>
        <authorList>
            <person name="Kopat V."/>
            <person name="Chirak E."/>
            <person name="Kimeklis A."/>
            <person name="Andronov E."/>
        </authorList>
    </citation>
    <scope>NUCLEOTIDE SEQUENCE [LARGE SCALE GENOMIC DNA]</scope>
    <source>
        <strain evidence="7 8">Vaf07</strain>
    </source>
</reference>
<evidence type="ECO:0000256" key="1">
    <source>
        <dbReference type="ARBA" id="ARBA00010062"/>
    </source>
</evidence>
<feature type="chain" id="PRO_5007848536" description="Leucine-binding protein domain-containing protein" evidence="5">
    <location>
        <begin position="27"/>
        <end position="385"/>
    </location>
</feature>
<evidence type="ECO:0000256" key="3">
    <source>
        <dbReference type="ARBA" id="ARBA00022729"/>
    </source>
</evidence>
<feature type="signal peptide" evidence="5">
    <location>
        <begin position="1"/>
        <end position="26"/>
    </location>
</feature>
<keyword evidence="3 5" id="KW-0732">Signal</keyword>
<evidence type="ECO:0000313" key="8">
    <source>
        <dbReference type="Proteomes" id="UP000076574"/>
    </source>
</evidence>
<comment type="caution">
    <text evidence="7">The sequence shown here is derived from an EMBL/GenBank/DDBJ whole genome shotgun (WGS) entry which is preliminary data.</text>
</comment>
<gene>
    <name evidence="7" type="ORF">A4A58_22645</name>
</gene>
<dbReference type="InterPro" id="IPR028082">
    <property type="entry name" value="Peripla_BP_I"/>
</dbReference>
<evidence type="ECO:0000256" key="5">
    <source>
        <dbReference type="SAM" id="SignalP"/>
    </source>
</evidence>
<dbReference type="PANTHER" id="PTHR47628:SF1">
    <property type="entry name" value="ALIPHATIC AMIDASE EXPRESSION-REGULATING PROTEIN"/>
    <property type="match status" value="1"/>
</dbReference>
<sequence>MKLIVASFVTLAVLLGSAAFGSAAMAADPIRVGAVLPFSGGVELYGQQAKLGLDLAAKEINASGGILGRPLEIIYVDDKTRPASAESAMRSVIDSGVVAVVGPVTSANFNAVRPLAESMKTPLLYATNFEGGKCNRYIFSFNTVPNQDLGQLLPYVNEAVGNTYFMLGADRVWPHQMFDIAKPLIEKLGGTIVGTQYTLGTETDFTPLIKQVAAAKPKVLLFALKGDGMDFIRQADEQGLFKDTTVAFLGLSEIDLGIFKGKGQNMITVVPSLATSDAPEMKAFVAKVRAAAGNDVLVSNYVMTHYNTLIALKAAIEKAGRVDKEAIVDALAGLTIPSPTGAVTIDANHYATMTMFIAKTKGSELVPVRALGAIAPQPGCTMATR</sequence>
<dbReference type="AlphaFoldDB" id="A0A164A5U3"/>
<dbReference type="Proteomes" id="UP000076574">
    <property type="component" value="Unassembled WGS sequence"/>
</dbReference>
<dbReference type="RefSeq" id="WP_068730990.1">
    <property type="nucleotide sequence ID" value="NZ_LVYV01000004.1"/>
</dbReference>
<dbReference type="EMBL" id="LVYV01000004">
    <property type="protein sequence ID" value="KZD24290.1"/>
    <property type="molecule type" value="Genomic_DNA"/>
</dbReference>
<dbReference type="SUPFAM" id="SSF53822">
    <property type="entry name" value="Periplasmic binding protein-like I"/>
    <property type="match status" value="1"/>
</dbReference>
<keyword evidence="8" id="KW-1185">Reference proteome</keyword>
<evidence type="ECO:0000259" key="6">
    <source>
        <dbReference type="Pfam" id="PF13458"/>
    </source>
</evidence>
<dbReference type="GO" id="GO:0006865">
    <property type="term" value="P:amino acid transport"/>
    <property type="evidence" value="ECO:0007669"/>
    <property type="project" value="UniProtKB-KW"/>
</dbReference>
<dbReference type="Gene3D" id="3.40.50.2300">
    <property type="match status" value="2"/>
</dbReference>
<dbReference type="PANTHER" id="PTHR47628">
    <property type="match status" value="1"/>
</dbReference>
<dbReference type="InterPro" id="IPR000709">
    <property type="entry name" value="Leu_Ile_Val-bd"/>
</dbReference>
<dbReference type="OrthoDB" id="9802022at2"/>
<dbReference type="CDD" id="cd06331">
    <property type="entry name" value="PBP1_AmiC-like"/>
    <property type="match status" value="1"/>
</dbReference>
<keyword evidence="2" id="KW-0813">Transport</keyword>
<evidence type="ECO:0000256" key="4">
    <source>
        <dbReference type="ARBA" id="ARBA00022970"/>
    </source>
</evidence>
<dbReference type="InterPro" id="IPR028081">
    <property type="entry name" value="Leu-bd"/>
</dbReference>
<evidence type="ECO:0000313" key="7">
    <source>
        <dbReference type="EMBL" id="KZD24290.1"/>
    </source>
</evidence>
<comment type="similarity">
    <text evidence="1">Belongs to the leucine-binding protein family.</text>
</comment>
<organism evidence="7 8">
    <name type="scientific">Tardiphaga robiniae</name>
    <dbReference type="NCBI Taxonomy" id="943830"/>
    <lineage>
        <taxon>Bacteria</taxon>
        <taxon>Pseudomonadati</taxon>
        <taxon>Pseudomonadota</taxon>
        <taxon>Alphaproteobacteria</taxon>
        <taxon>Hyphomicrobiales</taxon>
        <taxon>Nitrobacteraceae</taxon>
        <taxon>Tardiphaga</taxon>
    </lineage>
</organism>
<dbReference type="STRING" id="943830.A4A58_22645"/>
<dbReference type="PRINTS" id="PR00337">
    <property type="entry name" value="LEUILEVALBP"/>
</dbReference>